<evidence type="ECO:0000259" key="4">
    <source>
        <dbReference type="Pfam" id="PF00532"/>
    </source>
</evidence>
<evidence type="ECO:0000313" key="6">
    <source>
        <dbReference type="Proteomes" id="UP000309138"/>
    </source>
</evidence>
<dbReference type="EMBL" id="SWKR01000002">
    <property type="protein sequence ID" value="TKD52330.1"/>
    <property type="molecule type" value="Genomic_DNA"/>
</dbReference>
<dbReference type="PANTHER" id="PTHR30036">
    <property type="entry name" value="D-XYLOSE-BINDING PERIPLASMIC PROTEIN"/>
    <property type="match status" value="1"/>
</dbReference>
<evidence type="ECO:0000256" key="1">
    <source>
        <dbReference type="ARBA" id="ARBA00004418"/>
    </source>
</evidence>
<name>A0A4U1L7K7_9SPHN</name>
<sequence>MRGTGEGGHTDMPVSRRAAIQRAAALGIGAALPGCTRAPDDVRIGFVVKMPQEQWFQDEWRFARAAADRLGFTLIEIGAEDGDRVLSALGTLYARYADGFIICAPDPRLGPAIARYAADTGMKALAVDDRLVGADGAPIEAMPYVGISAVAIGRLAGDAAAAEAARRGWAPAETGVLRLAFDSLETARERTGGAVEALRARGFTRILDAPQRTTDTEGAFTAATPVMTQAGGIDRWIIIGLNDESVLGGVRAAEGLSMAPAQIIGVGIGGSEAAVADLAKPVATGFFATVLLSPRAHGYDTAAAMYRWITQGIRPPAVTLTSGTLMRRDNFRQVLAREAIA</sequence>
<gene>
    <name evidence="5" type="ORF">FBR43_14555</name>
</gene>
<evidence type="ECO:0000313" key="5">
    <source>
        <dbReference type="EMBL" id="TKD52330.1"/>
    </source>
</evidence>
<dbReference type="OrthoDB" id="7833812at2"/>
<dbReference type="InterPro" id="IPR001761">
    <property type="entry name" value="Peripla_BP/Lac1_sug-bd_dom"/>
</dbReference>
<dbReference type="SUPFAM" id="SSF53822">
    <property type="entry name" value="Periplasmic binding protein-like I"/>
    <property type="match status" value="1"/>
</dbReference>
<dbReference type="Proteomes" id="UP000309138">
    <property type="component" value="Unassembled WGS sequence"/>
</dbReference>
<evidence type="ECO:0000256" key="3">
    <source>
        <dbReference type="PIRSR" id="PIRSR002816-1"/>
    </source>
</evidence>
<dbReference type="InterPro" id="IPR050555">
    <property type="entry name" value="Bact_Solute-Bind_Prot2"/>
</dbReference>
<evidence type="ECO:0000256" key="2">
    <source>
        <dbReference type="ARBA" id="ARBA00007639"/>
    </source>
</evidence>
<feature type="site" description="The binding site for the sugar molecule has not yet been established, but C-87 may be involved" evidence="3">
    <location>
        <position position="103"/>
    </location>
</feature>
<comment type="subcellular location">
    <subcellularLocation>
        <location evidence="1">Periplasm</location>
    </subcellularLocation>
</comment>
<keyword evidence="6" id="KW-1185">Reference proteome</keyword>
<proteinExistence type="inferred from homology"/>
<dbReference type="AlphaFoldDB" id="A0A4U1L7K7"/>
<dbReference type="GO" id="GO:0042882">
    <property type="term" value="P:L-arabinose transmembrane transport"/>
    <property type="evidence" value="ECO:0007669"/>
    <property type="project" value="InterPro"/>
</dbReference>
<organism evidence="5 6">
    <name type="scientific">Sphingomonas baiyangensis</name>
    <dbReference type="NCBI Taxonomy" id="2572576"/>
    <lineage>
        <taxon>Bacteria</taxon>
        <taxon>Pseudomonadati</taxon>
        <taxon>Pseudomonadota</taxon>
        <taxon>Alphaproteobacteria</taxon>
        <taxon>Sphingomonadales</taxon>
        <taxon>Sphingomonadaceae</taxon>
        <taxon>Sphingomonas</taxon>
    </lineage>
</organism>
<comment type="caution">
    <text evidence="5">The sequence shown here is derived from an EMBL/GenBank/DDBJ whole genome shotgun (WGS) entry which is preliminary data.</text>
</comment>
<feature type="domain" description="Periplasmic binding protein/LacI sugar binding" evidence="4">
    <location>
        <begin position="43"/>
        <end position="320"/>
    </location>
</feature>
<dbReference type="GO" id="GO:0030246">
    <property type="term" value="F:carbohydrate binding"/>
    <property type="evidence" value="ECO:0007669"/>
    <property type="project" value="TreeGrafter"/>
</dbReference>
<protein>
    <submittedName>
        <fullName evidence="5">Arabinose ABC transporter substrate-binding protein</fullName>
    </submittedName>
</protein>
<reference evidence="5 6" key="1">
    <citation type="submission" date="2019-04" db="EMBL/GenBank/DDBJ databases">
        <authorList>
            <person name="Yang Y."/>
            <person name="Wei D."/>
        </authorList>
    </citation>
    <scope>NUCLEOTIDE SEQUENCE [LARGE SCALE GENOMIC DNA]</scope>
    <source>
        <strain evidence="5 6">L-1-4w-11</strain>
    </source>
</reference>
<accession>A0A4U1L7K7</accession>
<dbReference type="GO" id="GO:0030288">
    <property type="term" value="C:outer membrane-bounded periplasmic space"/>
    <property type="evidence" value="ECO:0007669"/>
    <property type="project" value="TreeGrafter"/>
</dbReference>
<dbReference type="Gene3D" id="3.40.50.2300">
    <property type="match status" value="2"/>
</dbReference>
<comment type="similarity">
    <text evidence="2">Belongs to the bacterial solute-binding protein 2 family.</text>
</comment>
<dbReference type="InterPro" id="IPR026266">
    <property type="entry name" value="AraF"/>
</dbReference>
<dbReference type="PANTHER" id="PTHR30036:SF6">
    <property type="entry name" value="L-ARABINOSE-BINDING PERIPLASMIC PROTEIN"/>
    <property type="match status" value="1"/>
</dbReference>
<dbReference type="PIRSF" id="PIRSF002816">
    <property type="entry name" value="AraF"/>
    <property type="match status" value="1"/>
</dbReference>
<dbReference type="InterPro" id="IPR028082">
    <property type="entry name" value="Peripla_BP_I"/>
</dbReference>
<dbReference type="Pfam" id="PF00532">
    <property type="entry name" value="Peripla_BP_1"/>
    <property type="match status" value="1"/>
</dbReference>